<feature type="compositionally biased region" description="Basic and acidic residues" evidence="2">
    <location>
        <begin position="333"/>
        <end position="345"/>
    </location>
</feature>
<dbReference type="InterPro" id="IPR017019">
    <property type="entry name" value="DNA_replication_prd_bac"/>
</dbReference>
<dbReference type="Pfam" id="PF07261">
    <property type="entry name" value="DnaB_2"/>
    <property type="match status" value="2"/>
</dbReference>
<dbReference type="STRING" id="290052.ASU35_03215"/>
<dbReference type="Gene3D" id="1.10.10.630">
    <property type="entry name" value="DnaD domain-like"/>
    <property type="match status" value="2"/>
</dbReference>
<dbReference type="PANTHER" id="PTHR37293">
    <property type="entry name" value="PHAGE REPLICATION PROTEIN-RELATED"/>
    <property type="match status" value="1"/>
</dbReference>
<sequence>MKNLTLCAEESFSATSVSNTFIDYYMPAANGSFVKVYLYLLRCMYQTPETLSISYLADQLEETEKDILRALKYWEKVKLLKLQTSSDGSVSSISLLTPVRPAMEEAKPLSVSLLPERPVYTTEQIAVLSNDDEVKWIITIIENYLSRPLRPKDLQLILYLYDSLHFSAELIFYLYEHCISKGKKSSSYIEAVAISWAEQGISTVEEAENASIQYNSSYSAVTKAFGLNRMPGAAERRYIDSWTSGLGFSIEIITEACNRTLLNTQKPDFKYTDRILNNWYKKEVKSLEDIKKLDSEFNASRISRLAPPETQPKAPNRFNAFPQRSYSQEDYSNMEKELLRRQRKA</sequence>
<dbReference type="PIRSF" id="PIRSF033722">
    <property type="entry name" value="DnaD_CA_C3587_prd"/>
    <property type="match status" value="1"/>
</dbReference>
<feature type="compositionally biased region" description="Polar residues" evidence="2">
    <location>
        <begin position="322"/>
        <end position="331"/>
    </location>
</feature>
<feature type="domain" description="DnaB/C C-terminal" evidence="3">
    <location>
        <begin position="228"/>
        <end position="292"/>
    </location>
</feature>
<dbReference type="InterPro" id="IPR006343">
    <property type="entry name" value="DnaB/C_C"/>
</dbReference>
<dbReference type="PANTHER" id="PTHR37293:SF5">
    <property type="entry name" value="DNA REPLICATION PROTEIN"/>
    <property type="match status" value="1"/>
</dbReference>
<dbReference type="NCBIfam" id="TIGR01446">
    <property type="entry name" value="DnaD_dom"/>
    <property type="match status" value="2"/>
</dbReference>
<dbReference type="Proteomes" id="UP000054874">
    <property type="component" value="Unassembled WGS sequence"/>
</dbReference>
<dbReference type="InterPro" id="IPR034829">
    <property type="entry name" value="DnaD-like_sf"/>
</dbReference>
<accession>A0A0V8QC43</accession>
<feature type="domain" description="DnaB/C C-terminal" evidence="3">
    <location>
        <begin position="139"/>
        <end position="210"/>
    </location>
</feature>
<evidence type="ECO:0000256" key="2">
    <source>
        <dbReference type="SAM" id="MobiDB-lite"/>
    </source>
</evidence>
<comment type="caution">
    <text evidence="4">The sequence shown here is derived from an EMBL/GenBank/DDBJ whole genome shotgun (WGS) entry which is preliminary data.</text>
</comment>
<proteinExistence type="inferred from homology"/>
<evidence type="ECO:0000256" key="1">
    <source>
        <dbReference type="ARBA" id="ARBA00093462"/>
    </source>
</evidence>
<evidence type="ECO:0000259" key="3">
    <source>
        <dbReference type="Pfam" id="PF07261"/>
    </source>
</evidence>
<name>A0A0V8QC43_9FIRM</name>
<dbReference type="RefSeq" id="WP_058353653.1">
    <property type="nucleotide sequence ID" value="NZ_CABMMD010000186.1"/>
</dbReference>
<protein>
    <recommendedName>
        <fullName evidence="3">DnaB/C C-terminal domain-containing protein</fullName>
    </recommendedName>
</protein>
<dbReference type="SUPFAM" id="SSF158499">
    <property type="entry name" value="DnaD domain-like"/>
    <property type="match status" value="2"/>
</dbReference>
<dbReference type="AlphaFoldDB" id="A0A0V8QC43"/>
<evidence type="ECO:0000313" key="4">
    <source>
        <dbReference type="EMBL" id="KSV58060.1"/>
    </source>
</evidence>
<organism evidence="4 5">
    <name type="scientific">Acetivibrio ethanolgignens</name>
    <dbReference type="NCBI Taxonomy" id="290052"/>
    <lineage>
        <taxon>Bacteria</taxon>
        <taxon>Bacillati</taxon>
        <taxon>Bacillota</taxon>
        <taxon>Clostridia</taxon>
        <taxon>Eubacteriales</taxon>
        <taxon>Oscillospiraceae</taxon>
        <taxon>Acetivibrio</taxon>
    </lineage>
</organism>
<feature type="region of interest" description="Disordered" evidence="2">
    <location>
        <begin position="301"/>
        <end position="345"/>
    </location>
</feature>
<dbReference type="EMBL" id="LNAM01000186">
    <property type="protein sequence ID" value="KSV58060.1"/>
    <property type="molecule type" value="Genomic_DNA"/>
</dbReference>
<gene>
    <name evidence="4" type="ORF">ASU35_03215</name>
</gene>
<reference evidence="4 5" key="1">
    <citation type="submission" date="2015-11" db="EMBL/GenBank/DDBJ databases">
        <title>Butyribacter intestini gen. nov., sp. nov., a butyric acid-producing bacterium of the family Lachnospiraceae isolated from the human faeces.</title>
        <authorList>
            <person name="Zou Y."/>
            <person name="Xue W."/>
            <person name="Luo G."/>
            <person name="Lv M."/>
        </authorList>
    </citation>
    <scope>NUCLEOTIDE SEQUENCE [LARGE SCALE GENOMIC DNA]</scope>
    <source>
        <strain evidence="4 5">ACET-33324</strain>
    </source>
</reference>
<dbReference type="OrthoDB" id="1652900at2"/>
<keyword evidence="5" id="KW-1185">Reference proteome</keyword>
<evidence type="ECO:0000313" key="5">
    <source>
        <dbReference type="Proteomes" id="UP000054874"/>
    </source>
</evidence>
<comment type="similarity">
    <text evidence="1">Belongs to the DnaB/DnaD family.</text>
</comment>
<dbReference type="InterPro" id="IPR053162">
    <property type="entry name" value="DnaD"/>
</dbReference>